<evidence type="ECO:0000256" key="3">
    <source>
        <dbReference type="ARBA" id="ARBA00022741"/>
    </source>
</evidence>
<feature type="domain" description="Leucyl-tRNA synthetase editing" evidence="11">
    <location>
        <begin position="296"/>
        <end position="460"/>
    </location>
</feature>
<keyword evidence="2 8" id="KW-0436">Ligase</keyword>
<dbReference type="InterPro" id="IPR029058">
    <property type="entry name" value="AB_hydrolase_fold"/>
</dbReference>
<evidence type="ECO:0000313" key="13">
    <source>
        <dbReference type="Proteomes" id="UP000269410"/>
    </source>
</evidence>
<comment type="caution">
    <text evidence="8">Lacks conserved residue(s) required for the propagation of feature annotation.</text>
</comment>
<feature type="domain" description="Methionyl/Valyl/Leucyl/Isoleucyl-tRNA synthetase anticodon-binding" evidence="10">
    <location>
        <begin position="1074"/>
        <end position="1185"/>
    </location>
</feature>
<evidence type="ECO:0000256" key="8">
    <source>
        <dbReference type="HAMAP-Rule" id="MF_00049"/>
    </source>
</evidence>
<evidence type="ECO:0000256" key="7">
    <source>
        <dbReference type="ARBA" id="ARBA00047469"/>
    </source>
</evidence>
<evidence type="ECO:0000313" key="12">
    <source>
        <dbReference type="EMBL" id="RMD77237.1"/>
    </source>
</evidence>
<dbReference type="Pfam" id="PF08264">
    <property type="entry name" value="Anticodon_1"/>
    <property type="match status" value="1"/>
</dbReference>
<keyword evidence="3 8" id="KW-0547">Nucleotide-binding</keyword>
<proteinExistence type="inferred from homology"/>
<dbReference type="InterPro" id="IPR014729">
    <property type="entry name" value="Rossmann-like_a/b/a_fold"/>
</dbReference>
<dbReference type="GO" id="GO:0004823">
    <property type="term" value="F:leucine-tRNA ligase activity"/>
    <property type="evidence" value="ECO:0007669"/>
    <property type="project" value="UniProtKB-UniRule"/>
</dbReference>
<dbReference type="InterPro" id="IPR009008">
    <property type="entry name" value="Val/Leu/Ile-tRNA-synth_edit"/>
</dbReference>
<keyword evidence="8" id="KW-0963">Cytoplasm</keyword>
<dbReference type="SUPFAM" id="SSF47323">
    <property type="entry name" value="Anticodon-binding domain of a subclass of class I aminoacyl-tRNA synthetases"/>
    <property type="match status" value="1"/>
</dbReference>
<comment type="catalytic activity">
    <reaction evidence="7 8">
        <text>tRNA(Leu) + L-leucine + ATP = L-leucyl-tRNA(Leu) + AMP + diphosphate</text>
        <dbReference type="Rhea" id="RHEA:11688"/>
        <dbReference type="Rhea" id="RHEA-COMP:9613"/>
        <dbReference type="Rhea" id="RHEA-COMP:9622"/>
        <dbReference type="ChEBI" id="CHEBI:30616"/>
        <dbReference type="ChEBI" id="CHEBI:33019"/>
        <dbReference type="ChEBI" id="CHEBI:57427"/>
        <dbReference type="ChEBI" id="CHEBI:78442"/>
        <dbReference type="ChEBI" id="CHEBI:78494"/>
        <dbReference type="ChEBI" id="CHEBI:456215"/>
        <dbReference type="EC" id="6.1.1.4"/>
    </reaction>
</comment>
<dbReference type="SUPFAM" id="SSF52374">
    <property type="entry name" value="Nucleotidylyl transferase"/>
    <property type="match status" value="2"/>
</dbReference>
<dbReference type="Gene3D" id="3.40.50.620">
    <property type="entry name" value="HUPs"/>
    <property type="match status" value="3"/>
</dbReference>
<dbReference type="Gene3D" id="3.10.20.590">
    <property type="match status" value="1"/>
</dbReference>
<dbReference type="InterPro" id="IPR008886">
    <property type="entry name" value="UPF0227/Esterase_YqiA"/>
</dbReference>
<dbReference type="EC" id="6.1.1.4" evidence="8"/>
<feature type="domain" description="Aminoacyl-tRNA synthetase class Ia" evidence="9">
    <location>
        <begin position="13"/>
        <end position="224"/>
    </location>
</feature>
<keyword evidence="6 8" id="KW-0030">Aminoacyl-tRNA synthetase</keyword>
<dbReference type="HAMAP" id="MF_00049_B">
    <property type="entry name" value="Leu_tRNA_synth_B"/>
    <property type="match status" value="1"/>
</dbReference>
<evidence type="ECO:0000256" key="1">
    <source>
        <dbReference type="ARBA" id="ARBA00005594"/>
    </source>
</evidence>
<name>A0A3M0Z0R3_9BACT</name>
<dbReference type="Proteomes" id="UP000269410">
    <property type="component" value="Unassembled WGS sequence"/>
</dbReference>
<dbReference type="Pfam" id="PF05728">
    <property type="entry name" value="UPF0227"/>
    <property type="match status" value="1"/>
</dbReference>
<dbReference type="AlphaFoldDB" id="A0A3M0Z0R3"/>
<gene>
    <name evidence="8" type="primary">leuS</name>
    <name evidence="12" type="ORF">D6810_01510</name>
</gene>
<dbReference type="GO" id="GO:0005524">
    <property type="term" value="F:ATP binding"/>
    <property type="evidence" value="ECO:0007669"/>
    <property type="project" value="UniProtKB-UniRule"/>
</dbReference>
<accession>A0A3M0Z0R3</accession>
<protein>
    <recommendedName>
        <fullName evidence="8">Leucine--tRNA ligase</fullName>
        <ecNumber evidence="8">6.1.1.4</ecNumber>
    </recommendedName>
    <alternativeName>
        <fullName evidence="8">Leucyl-tRNA synthetase</fullName>
        <shortName evidence="8">LeuRS</shortName>
    </alternativeName>
</protein>
<dbReference type="PANTHER" id="PTHR43740:SF2">
    <property type="entry name" value="LEUCINE--TRNA LIGASE, MITOCHONDRIAL"/>
    <property type="match status" value="1"/>
</dbReference>
<dbReference type="PANTHER" id="PTHR43740">
    <property type="entry name" value="LEUCYL-TRNA SYNTHETASE"/>
    <property type="match status" value="1"/>
</dbReference>
<comment type="subcellular location">
    <subcellularLocation>
        <location evidence="8">Cytoplasm</location>
    </subcellularLocation>
</comment>
<evidence type="ECO:0000256" key="4">
    <source>
        <dbReference type="ARBA" id="ARBA00022840"/>
    </source>
</evidence>
<evidence type="ECO:0000256" key="6">
    <source>
        <dbReference type="ARBA" id="ARBA00023146"/>
    </source>
</evidence>
<organism evidence="12 13">
    <name type="scientific">Candidatus Dojkabacteria bacterium</name>
    <dbReference type="NCBI Taxonomy" id="2099670"/>
    <lineage>
        <taxon>Bacteria</taxon>
        <taxon>Candidatus Dojkabacteria</taxon>
    </lineage>
</organism>
<evidence type="ECO:0000259" key="9">
    <source>
        <dbReference type="Pfam" id="PF00133"/>
    </source>
</evidence>
<dbReference type="Pfam" id="PF00133">
    <property type="entry name" value="tRNA-synt_1"/>
    <property type="match status" value="2"/>
</dbReference>
<comment type="similarity">
    <text evidence="1 8">Belongs to the class-I aminoacyl-tRNA synthetase family.</text>
</comment>
<dbReference type="InterPro" id="IPR025709">
    <property type="entry name" value="Leu_tRNA-synth_edit"/>
</dbReference>
<dbReference type="SUPFAM" id="SSF53474">
    <property type="entry name" value="alpha/beta-Hydrolases"/>
    <property type="match status" value="1"/>
</dbReference>
<reference evidence="12 13" key="1">
    <citation type="submission" date="2018-10" db="EMBL/GenBank/DDBJ databases">
        <title>Thermophilic Lithotrophy and Phototrophy in an Intertidal, Iron-rich, Geothermal Spring.</title>
        <authorList>
            <person name="Ward L.M."/>
            <person name="Idei A."/>
            <person name="Nakagawa M."/>
            <person name="Ueno Y."/>
            <person name="Fischer W."/>
            <person name="Mcglynn S.E."/>
        </authorList>
    </citation>
    <scope>NUCLEOTIDE SEQUENCE [LARGE SCALE GENOMIC DNA]</scope>
    <source>
        <strain evidence="12">J137</strain>
    </source>
</reference>
<dbReference type="Gene3D" id="3.40.50.1820">
    <property type="entry name" value="alpha/beta hydrolase"/>
    <property type="match status" value="1"/>
</dbReference>
<keyword evidence="5 8" id="KW-0648">Protein biosynthesis</keyword>
<dbReference type="EMBL" id="RFKV01000053">
    <property type="protein sequence ID" value="RMD77237.1"/>
    <property type="molecule type" value="Genomic_DNA"/>
</dbReference>
<evidence type="ECO:0000259" key="11">
    <source>
        <dbReference type="Pfam" id="PF13603"/>
    </source>
</evidence>
<dbReference type="InterPro" id="IPR002300">
    <property type="entry name" value="aa-tRNA-synth_Ia"/>
</dbReference>
<comment type="caution">
    <text evidence="12">The sequence shown here is derived from an EMBL/GenBank/DDBJ whole genome shotgun (WGS) entry which is preliminary data.</text>
</comment>
<keyword evidence="12" id="KW-0378">Hydrolase</keyword>
<dbReference type="CDD" id="cd07958">
    <property type="entry name" value="Anticodon_Ia_Leu_BEm"/>
    <property type="match status" value="1"/>
</dbReference>
<dbReference type="InterPro" id="IPR013155">
    <property type="entry name" value="M/V/L/I-tRNA-synth_anticd-bd"/>
</dbReference>
<keyword evidence="4 8" id="KW-0067">ATP-binding</keyword>
<dbReference type="GO" id="GO:0002161">
    <property type="term" value="F:aminoacyl-tRNA deacylase activity"/>
    <property type="evidence" value="ECO:0007669"/>
    <property type="project" value="InterPro"/>
</dbReference>
<feature type="binding site" evidence="8">
    <location>
        <position position="1004"/>
    </location>
    <ligand>
        <name>ATP</name>
        <dbReference type="ChEBI" id="CHEBI:30616"/>
    </ligand>
</feature>
<dbReference type="InterPro" id="IPR002302">
    <property type="entry name" value="Leu-tRNA-ligase"/>
</dbReference>
<evidence type="ECO:0000256" key="2">
    <source>
        <dbReference type="ARBA" id="ARBA00022598"/>
    </source>
</evidence>
<dbReference type="FunFam" id="3.40.50.620:FF:000003">
    <property type="entry name" value="Leucine--tRNA ligase"/>
    <property type="match status" value="1"/>
</dbReference>
<dbReference type="Gene3D" id="3.90.740.10">
    <property type="entry name" value="Valyl/Leucyl/Isoleucyl-tRNA synthetase, editing domain"/>
    <property type="match status" value="1"/>
</dbReference>
<dbReference type="PRINTS" id="PR00985">
    <property type="entry name" value="TRNASYNTHLEU"/>
</dbReference>
<sequence>MYKYKPKQIEQELLRRWRECNVYSTQNLNAGDKKYYSLYSFPYPSGSGLHVGHAEGMVANDIMARYYRMKGYKVLFPMGWDAFGLPAENYAIKTGTPPQQSTENAIKNFIYQIDRLGISVDWSKEIGTHRPDYYKWTQWIFLELFKKGKAYKKKAPVNWCIGCKTVLANEQVIDGKCERCDSEVVQKEMEQWFFRITDYADRLDSDLEKLDWPRGTKQQQKNWIGKSYGTRIKFNIVEINDVIPDQVIPQTNNSLLLKNIHSNGNDNLLSKSTKDGLKISVRETSETDLKEKEIVGCLEIFTTRIDTIFGATFCVVAPEHEILEALKNKIQNWDEVKRYISESTNKTSLERQTQKEKTGIEIKGLRALNPFSGDLIPIYVADYVLINYGTGAIMAVPAHDERDYEFAKRHQIPIRKVIQNDDKNEGEKDDELFTGYGRLINSREFSGLDSKTAIEKMQNWVIDKNLGRKETMFKIRDWLVSRQRYWGAPIPIIYSPKAEKEGYGYVPKDKLNVLFLHGFGSSGRKGWRIDFEKEMTKLGHKVYLPDLPNPLAPSFVEWENFIIENYLKAFDQNEKVVVVGHSLGGLLAFKLAEKFKLAKIIALAPATPKMDETVDDHLYTSESLNALKDFFNATKDLNVASISKNVDELIIINSKDDYVIKQKSQEFWKKLFKDIAMFVDFENMGHFNNQDLPNGFPELYAYINIKNNSPYPGIFPVNERDLPVLLPVDVNFKPTGESPIKLSKTFNQGVKCPIFGTDAFRESDTMDTFVDSSWYFLRYTDVSNQFAAFSMPKLLPRYNSPRNNEIWETAKEVAALLKDLNYAFFGPLAVSIINGGPYKQLSEIDVVASSHHLKSVIDSLIKNNYELITTEQKDSGYTKLRKNNVELTLRSISLEVTQELKFIEKYYDGVMLKVSTIEDLIEYCKEKNDNEALEMLESTYNQTNLWSPADIYMIGAEHTVLHLLYSRFLTKFLYDCGYINFSEPFTKMRHMGLILGSDRRKMSKRWNNVINPIDEIEKYSADTIRMYEMFMGPYEEAKPWNDRTENGVFRFLNRVAELSDKVSEDYESITQKQRVNELVKKITTDIESLSYNTAVAKFMEFSNFLQEEESISRDVWEKFLKLMAPFAPFLTDHLWNLLGNDNSIHLEKWPDYDGSISSVRDIKIVVQINGKVRGTLTLKNEASESELIELVKQNESISKYIKGEIKKSIYVKEKILSIVC</sequence>
<feature type="domain" description="Aminoacyl-tRNA synthetase class Ia" evidence="9">
    <location>
        <begin position="979"/>
        <end position="1028"/>
    </location>
</feature>
<dbReference type="GO" id="GO:0006429">
    <property type="term" value="P:leucyl-tRNA aminoacylation"/>
    <property type="evidence" value="ECO:0007669"/>
    <property type="project" value="UniProtKB-UniRule"/>
</dbReference>
<dbReference type="GO" id="GO:0005737">
    <property type="term" value="C:cytoplasm"/>
    <property type="evidence" value="ECO:0007669"/>
    <property type="project" value="UniProtKB-SubCell"/>
</dbReference>
<dbReference type="SUPFAM" id="SSF50677">
    <property type="entry name" value="ValRS/IleRS/LeuRS editing domain"/>
    <property type="match status" value="1"/>
</dbReference>
<dbReference type="Gene3D" id="1.10.730.10">
    <property type="entry name" value="Isoleucyl-tRNA Synthetase, Domain 1"/>
    <property type="match status" value="2"/>
</dbReference>
<evidence type="ECO:0000256" key="5">
    <source>
        <dbReference type="ARBA" id="ARBA00022917"/>
    </source>
</evidence>
<evidence type="ECO:0000259" key="10">
    <source>
        <dbReference type="Pfam" id="PF08264"/>
    </source>
</evidence>
<dbReference type="FunFam" id="1.10.730.10:FF:000002">
    <property type="entry name" value="Leucine--tRNA ligase"/>
    <property type="match status" value="1"/>
</dbReference>
<dbReference type="InterPro" id="IPR009080">
    <property type="entry name" value="tRNAsynth_Ia_anticodon-bd"/>
</dbReference>
<dbReference type="Pfam" id="PF13603">
    <property type="entry name" value="tRNA-synt_1_2"/>
    <property type="match status" value="1"/>
</dbReference>